<evidence type="ECO:0000313" key="2">
    <source>
        <dbReference type="Proteomes" id="UP001055879"/>
    </source>
</evidence>
<keyword evidence="2" id="KW-1185">Reference proteome</keyword>
<sequence>MESAKLTTALTITMIVLVAFTSSGAMAQEFGTAPAPSPSMESAGMALPVPALLAAVVSLSTFDVSSRVPCRMSFDDPLDFPLLSSSPSIDDLSSLLTVTTIFPALSISQSVLTVTTISPTSTAGESTVHCHHSSTISTACSLPQLTT</sequence>
<dbReference type="EMBL" id="CM042059">
    <property type="protein sequence ID" value="KAI3681129.1"/>
    <property type="molecule type" value="Genomic_DNA"/>
</dbReference>
<proteinExistence type="predicted"/>
<reference evidence="2" key="1">
    <citation type="journal article" date="2022" name="Mol. Ecol. Resour.">
        <title>The genomes of chicory, endive, great burdock and yacon provide insights into Asteraceae palaeo-polyploidization history and plant inulin production.</title>
        <authorList>
            <person name="Fan W."/>
            <person name="Wang S."/>
            <person name="Wang H."/>
            <person name="Wang A."/>
            <person name="Jiang F."/>
            <person name="Liu H."/>
            <person name="Zhao H."/>
            <person name="Xu D."/>
            <person name="Zhang Y."/>
        </authorList>
    </citation>
    <scope>NUCLEOTIDE SEQUENCE [LARGE SCALE GENOMIC DNA]</scope>
    <source>
        <strain evidence="2">cv. Niubang</strain>
    </source>
</reference>
<gene>
    <name evidence="1" type="ORF">L6452_35912</name>
</gene>
<reference evidence="1 2" key="2">
    <citation type="journal article" date="2022" name="Mol. Ecol. Resour.">
        <title>The genomes of chicory, endive, great burdock and yacon provide insights into Asteraceae paleo-polyploidization history and plant inulin production.</title>
        <authorList>
            <person name="Fan W."/>
            <person name="Wang S."/>
            <person name="Wang H."/>
            <person name="Wang A."/>
            <person name="Jiang F."/>
            <person name="Liu H."/>
            <person name="Zhao H."/>
            <person name="Xu D."/>
            <person name="Zhang Y."/>
        </authorList>
    </citation>
    <scope>NUCLEOTIDE SEQUENCE [LARGE SCALE GENOMIC DNA]</scope>
    <source>
        <strain evidence="2">cv. Niubang</strain>
    </source>
</reference>
<comment type="caution">
    <text evidence="1">The sequence shown here is derived from an EMBL/GenBank/DDBJ whole genome shotgun (WGS) entry which is preliminary data.</text>
</comment>
<dbReference type="Proteomes" id="UP001055879">
    <property type="component" value="Linkage Group LG13"/>
</dbReference>
<accession>A0ACB8Y8W8</accession>
<evidence type="ECO:0000313" key="1">
    <source>
        <dbReference type="EMBL" id="KAI3681129.1"/>
    </source>
</evidence>
<name>A0ACB8Y8W8_ARCLA</name>
<protein>
    <submittedName>
        <fullName evidence="1">Uncharacterized protein</fullName>
    </submittedName>
</protein>
<organism evidence="1 2">
    <name type="scientific">Arctium lappa</name>
    <name type="common">Greater burdock</name>
    <name type="synonym">Lappa major</name>
    <dbReference type="NCBI Taxonomy" id="4217"/>
    <lineage>
        <taxon>Eukaryota</taxon>
        <taxon>Viridiplantae</taxon>
        <taxon>Streptophyta</taxon>
        <taxon>Embryophyta</taxon>
        <taxon>Tracheophyta</taxon>
        <taxon>Spermatophyta</taxon>
        <taxon>Magnoliopsida</taxon>
        <taxon>eudicotyledons</taxon>
        <taxon>Gunneridae</taxon>
        <taxon>Pentapetalae</taxon>
        <taxon>asterids</taxon>
        <taxon>campanulids</taxon>
        <taxon>Asterales</taxon>
        <taxon>Asteraceae</taxon>
        <taxon>Carduoideae</taxon>
        <taxon>Cardueae</taxon>
        <taxon>Arctiinae</taxon>
        <taxon>Arctium</taxon>
    </lineage>
</organism>